<dbReference type="PROSITE" id="PS50181">
    <property type="entry name" value="FBOX"/>
    <property type="match status" value="1"/>
</dbReference>
<accession>A0A1Y1ZJC8</accession>
<dbReference type="InterPro" id="IPR001810">
    <property type="entry name" value="F-box_dom"/>
</dbReference>
<dbReference type="Proteomes" id="UP000193144">
    <property type="component" value="Unassembled WGS sequence"/>
</dbReference>
<protein>
    <recommendedName>
        <fullName evidence="1">F-box domain-containing protein</fullName>
    </recommendedName>
</protein>
<gene>
    <name evidence="2" type="ORF">BCR34DRAFT_615286</name>
</gene>
<name>A0A1Y1ZJC8_9PLEO</name>
<comment type="caution">
    <text evidence="2">The sequence shown here is derived from an EMBL/GenBank/DDBJ whole genome shotgun (WGS) entry which is preliminary data.</text>
</comment>
<dbReference type="EMBL" id="MCFA01000074">
    <property type="protein sequence ID" value="ORY10370.1"/>
    <property type="molecule type" value="Genomic_DNA"/>
</dbReference>
<proteinExistence type="predicted"/>
<feature type="domain" description="F-box" evidence="1">
    <location>
        <begin position="22"/>
        <end position="74"/>
    </location>
</feature>
<evidence type="ECO:0000313" key="2">
    <source>
        <dbReference type="EMBL" id="ORY10370.1"/>
    </source>
</evidence>
<keyword evidence="3" id="KW-1185">Reference proteome</keyword>
<evidence type="ECO:0000313" key="3">
    <source>
        <dbReference type="Proteomes" id="UP000193144"/>
    </source>
</evidence>
<sequence>MAARRSTTFPYLRLFMDEPVEPFPFSRLPHDVQFEVFKLLNLSTLLALVIASDRAAAVFSGCYISILKPFWEAWPSQTQHLVRTLLAVHQDLIHLDTNDPEDFFDAHVDGPATIFFSDPVRTLHLLHNITLDLELLPTMFARHALSNLEKLSRFSRVLCYCELENPLETRNFPPPNIELDDAELHRIQRAMLRFLLYSELFDQHAYGEHPQPIRRPFCTQFFARLAYFEFEELMAVEVFMRRLIENLRDRHGRGPVTPDQRFWDSAHSIRHFSSQDCKHSILLSYAQPLAPRELGPPRKLTTFIDWVAMAKLGGVSTSFFHAREPAVYWADSATADVISGGGNLQKRTVHNEERLCGSSIMWPLGLWYNTFGLCFWSDWRVSGLIGLSFTGDLNPKVHYGFEGIDGEDLAATYVSSWGEHRFGQWAAPEVIDATVQLEDRERVMGPAPWNSTKELHMFFETWGPYVAAVSA</sequence>
<dbReference type="AlphaFoldDB" id="A0A1Y1ZJC8"/>
<reference evidence="2 3" key="1">
    <citation type="submission" date="2016-07" db="EMBL/GenBank/DDBJ databases">
        <title>Pervasive Adenine N6-methylation of Active Genes in Fungi.</title>
        <authorList>
            <consortium name="DOE Joint Genome Institute"/>
            <person name="Mondo S.J."/>
            <person name="Dannebaum R.O."/>
            <person name="Kuo R.C."/>
            <person name="Labutti K."/>
            <person name="Haridas S."/>
            <person name="Kuo A."/>
            <person name="Salamov A."/>
            <person name="Ahrendt S.R."/>
            <person name="Lipzen A."/>
            <person name="Sullivan W."/>
            <person name="Andreopoulos W.B."/>
            <person name="Clum A."/>
            <person name="Lindquist E."/>
            <person name="Daum C."/>
            <person name="Ramamoorthy G.K."/>
            <person name="Gryganskyi A."/>
            <person name="Culley D."/>
            <person name="Magnuson J.K."/>
            <person name="James T.Y."/>
            <person name="O'Malley M.A."/>
            <person name="Stajich J.E."/>
            <person name="Spatafora J.W."/>
            <person name="Visel A."/>
            <person name="Grigoriev I.V."/>
        </authorList>
    </citation>
    <scope>NUCLEOTIDE SEQUENCE [LARGE SCALE GENOMIC DNA]</scope>
    <source>
        <strain evidence="2 3">CBS 115471</strain>
    </source>
</reference>
<organism evidence="2 3">
    <name type="scientific">Clohesyomyces aquaticus</name>
    <dbReference type="NCBI Taxonomy" id="1231657"/>
    <lineage>
        <taxon>Eukaryota</taxon>
        <taxon>Fungi</taxon>
        <taxon>Dikarya</taxon>
        <taxon>Ascomycota</taxon>
        <taxon>Pezizomycotina</taxon>
        <taxon>Dothideomycetes</taxon>
        <taxon>Pleosporomycetidae</taxon>
        <taxon>Pleosporales</taxon>
        <taxon>Lindgomycetaceae</taxon>
        <taxon>Clohesyomyces</taxon>
    </lineage>
</organism>
<evidence type="ECO:0000259" key="1">
    <source>
        <dbReference type="PROSITE" id="PS50181"/>
    </source>
</evidence>
<dbReference type="OrthoDB" id="3943306at2759"/>